<keyword evidence="3" id="KW-0813">Transport</keyword>
<dbReference type="PANTHER" id="PTHR22601">
    <property type="entry name" value="ISP4 LIKE PROTEIN"/>
    <property type="match status" value="1"/>
</dbReference>
<dbReference type="InterPro" id="IPR004813">
    <property type="entry name" value="OPT"/>
</dbReference>
<comment type="subcellular location">
    <subcellularLocation>
        <location evidence="1">Membrane</location>
        <topology evidence="1">Multi-pass membrane protein</topology>
    </subcellularLocation>
</comment>
<evidence type="ECO:0000256" key="3">
    <source>
        <dbReference type="ARBA" id="ARBA00022448"/>
    </source>
</evidence>
<feature type="transmembrane region" description="Helical" evidence="9">
    <location>
        <begin position="175"/>
        <end position="198"/>
    </location>
</feature>
<evidence type="ECO:0000256" key="4">
    <source>
        <dbReference type="ARBA" id="ARBA00022692"/>
    </source>
</evidence>
<keyword evidence="6" id="KW-0653">Protein transport</keyword>
<evidence type="ECO:0000313" key="11">
    <source>
        <dbReference type="Proteomes" id="UP000613580"/>
    </source>
</evidence>
<comment type="similarity">
    <text evidence="2">Belongs to the oligopeptide OPT transporter family.</text>
</comment>
<keyword evidence="8 9" id="KW-0472">Membrane</keyword>
<name>A0A8H6WHA0_MYCCL</name>
<evidence type="ECO:0000256" key="7">
    <source>
        <dbReference type="ARBA" id="ARBA00022989"/>
    </source>
</evidence>
<feature type="transmembrane region" description="Helical" evidence="9">
    <location>
        <begin position="204"/>
        <end position="225"/>
    </location>
</feature>
<feature type="transmembrane region" description="Helical" evidence="9">
    <location>
        <begin position="458"/>
        <end position="478"/>
    </location>
</feature>
<dbReference type="GO" id="GO:0015031">
    <property type="term" value="P:protein transport"/>
    <property type="evidence" value="ECO:0007669"/>
    <property type="project" value="UniProtKB-KW"/>
</dbReference>
<evidence type="ECO:0000256" key="9">
    <source>
        <dbReference type="SAM" id="Phobius"/>
    </source>
</evidence>
<keyword evidence="5" id="KW-0571">Peptide transport</keyword>
<feature type="transmembrane region" description="Helical" evidence="9">
    <location>
        <begin position="104"/>
        <end position="121"/>
    </location>
</feature>
<comment type="caution">
    <text evidence="10">The sequence shown here is derived from an EMBL/GenBank/DDBJ whole genome shotgun (WGS) entry which is preliminary data.</text>
</comment>
<feature type="transmembrane region" description="Helical" evidence="9">
    <location>
        <begin position="141"/>
        <end position="163"/>
    </location>
</feature>
<feature type="transmembrane region" description="Helical" evidence="9">
    <location>
        <begin position="575"/>
        <end position="596"/>
    </location>
</feature>
<evidence type="ECO:0000256" key="5">
    <source>
        <dbReference type="ARBA" id="ARBA00022856"/>
    </source>
</evidence>
<dbReference type="OrthoDB" id="9986677at2759"/>
<proteinExistence type="inferred from homology"/>
<dbReference type="Proteomes" id="UP000613580">
    <property type="component" value="Unassembled WGS sequence"/>
</dbReference>
<organism evidence="10 11">
    <name type="scientific">Mycena chlorophos</name>
    <name type="common">Agaric fungus</name>
    <name type="synonym">Agaricus chlorophos</name>
    <dbReference type="NCBI Taxonomy" id="658473"/>
    <lineage>
        <taxon>Eukaryota</taxon>
        <taxon>Fungi</taxon>
        <taxon>Dikarya</taxon>
        <taxon>Basidiomycota</taxon>
        <taxon>Agaricomycotina</taxon>
        <taxon>Agaricomycetes</taxon>
        <taxon>Agaricomycetidae</taxon>
        <taxon>Agaricales</taxon>
        <taxon>Marasmiineae</taxon>
        <taxon>Mycenaceae</taxon>
        <taxon>Mycena</taxon>
    </lineage>
</organism>
<keyword evidence="4 9" id="KW-0812">Transmembrane</keyword>
<feature type="transmembrane region" description="Helical" evidence="9">
    <location>
        <begin position="490"/>
        <end position="515"/>
    </location>
</feature>
<feature type="transmembrane region" description="Helical" evidence="9">
    <location>
        <begin position="328"/>
        <end position="348"/>
    </location>
</feature>
<dbReference type="AlphaFoldDB" id="A0A8H6WHA0"/>
<feature type="transmembrane region" description="Helical" evidence="9">
    <location>
        <begin position="733"/>
        <end position="754"/>
    </location>
</feature>
<evidence type="ECO:0000256" key="1">
    <source>
        <dbReference type="ARBA" id="ARBA00004141"/>
    </source>
</evidence>
<sequence length="776" mass="85696">MPAEDVVTALAIPELPANDAEKDVYKSADPDKDSVAKAIEKDHVESVNEEEETVAVIDKAEDVAIQILSTRDDPELPSITFRSIFLGLGLSAFSAPQNASVSQLFCLIIAYVLGTAMHAVMPSHGWWRYLNPGPFNLKEHTFVVIMASTASNVATGMEVIAALDLFYNLRLNAAVAIFQIFATQMLGYGIAGILRTFLVYPTYAFYPSYISVVNLLQSLHWGGALNAKKRKFFWIVFAAIFFWEWIPQYPFPWLTAISIICLADNGRHDFVRNLFGAGSSNEGIGLGSVALSWTLVCDVLSSGTWRAYITCFQITQGTPLVWPLQTQINSFIGMWLGYIVLTTTYYSNIFNGRNLPFMSTALFGADGSSYNQTAVITPDYHLNKTALTTIGLPRYTTTYAVSQLCYNLSLGAAVTSLFLWHWPELKAAFGGMQFLKGGQEIDDPHYREMNKYPEVPQWVYAALFFISLAIGIGCSYAGPGGTVLMPAWSIIVFTIISCLLAVVLGFITATTGFSISTKYAIQILAAFIHPGQPIPVMYANLYGYSLSYQTLSLLQDLKLGQYTKLAPRATFASQISGSIIGAIFNYAAGSMMISIVDNNRAVLQNPIGTRIWSGWIIQGYNSASVAMGAFGKELFAHGKQYWLVPFAMFLGLLFPLPFWGVWKLCNPKSKLTKSIKYLNLPIILLHIGFLPYSVNGQWTSCMIIGTLSQWWWRTRRPASFKKYNYLTSAALDGGSQVILFILSFAVFGASGNAIEFPFWWGNPGNVSVDHCKATSD</sequence>
<evidence type="ECO:0000256" key="8">
    <source>
        <dbReference type="ARBA" id="ARBA00023136"/>
    </source>
</evidence>
<dbReference type="NCBIfam" id="TIGR00728">
    <property type="entry name" value="OPT_sfam"/>
    <property type="match status" value="1"/>
</dbReference>
<dbReference type="Pfam" id="PF03169">
    <property type="entry name" value="OPT"/>
    <property type="match status" value="1"/>
</dbReference>
<keyword evidence="11" id="KW-1185">Reference proteome</keyword>
<feature type="transmembrane region" description="Helical" evidence="9">
    <location>
        <begin position="641"/>
        <end position="662"/>
    </location>
</feature>
<dbReference type="InterPro" id="IPR004648">
    <property type="entry name" value="Oligpept_transpt"/>
</dbReference>
<feature type="transmembrane region" description="Helical" evidence="9">
    <location>
        <begin position="232"/>
        <end position="249"/>
    </location>
</feature>
<evidence type="ECO:0000256" key="2">
    <source>
        <dbReference type="ARBA" id="ARBA00008807"/>
    </source>
</evidence>
<reference evidence="10" key="1">
    <citation type="submission" date="2020-05" db="EMBL/GenBank/DDBJ databases">
        <title>Mycena genomes resolve the evolution of fungal bioluminescence.</title>
        <authorList>
            <person name="Tsai I.J."/>
        </authorList>
    </citation>
    <scope>NUCLEOTIDE SEQUENCE</scope>
    <source>
        <strain evidence="10">110903Hualien_Pintung</strain>
    </source>
</reference>
<evidence type="ECO:0000313" key="10">
    <source>
        <dbReference type="EMBL" id="KAF7316771.1"/>
    </source>
</evidence>
<feature type="transmembrane region" description="Helical" evidence="9">
    <location>
        <begin position="404"/>
        <end position="422"/>
    </location>
</feature>
<dbReference type="GO" id="GO:0035673">
    <property type="term" value="F:oligopeptide transmembrane transporter activity"/>
    <property type="evidence" value="ECO:0007669"/>
    <property type="project" value="InterPro"/>
</dbReference>
<accession>A0A8H6WHA0</accession>
<keyword evidence="7 9" id="KW-1133">Transmembrane helix</keyword>
<dbReference type="GO" id="GO:0016020">
    <property type="term" value="C:membrane"/>
    <property type="evidence" value="ECO:0007669"/>
    <property type="project" value="UniProtKB-SubCell"/>
</dbReference>
<dbReference type="EMBL" id="JACAZE010000005">
    <property type="protein sequence ID" value="KAF7316771.1"/>
    <property type="molecule type" value="Genomic_DNA"/>
</dbReference>
<gene>
    <name evidence="10" type="ORF">HMN09_00410200</name>
</gene>
<evidence type="ECO:0000256" key="6">
    <source>
        <dbReference type="ARBA" id="ARBA00022927"/>
    </source>
</evidence>
<protein>
    <submittedName>
        <fullName evidence="10">OPT oligopeptide transporter</fullName>
    </submittedName>
</protein>